<dbReference type="Proteomes" id="UP000248044">
    <property type="component" value="Chromosome"/>
</dbReference>
<evidence type="ECO:0000313" key="2">
    <source>
        <dbReference type="Proteomes" id="UP000248044"/>
    </source>
</evidence>
<protein>
    <submittedName>
        <fullName evidence="1">Uncharacterized protein</fullName>
    </submittedName>
</protein>
<reference evidence="1 2" key="1">
    <citation type="submission" date="2018-05" db="EMBL/GenBank/DDBJ databases">
        <title>Complete Genome Sequences of Extremely Thermoacidophilic, Metal-Mobilizing Type-Strain Members of the Archaeal Family Sulfolobaceae: Acidianus brierleyi DSM-1651T, Acidianus sulfidivorans DSM-18786T, Metallosphaera hakonensis DSM-7519T, and Metallosphaera prunae DSM-10039T.</title>
        <authorList>
            <person name="Counts J.A."/>
            <person name="Kelly R.M."/>
        </authorList>
    </citation>
    <scope>NUCLEOTIDE SEQUENCE [LARGE SCALE GENOMIC DNA]</scope>
    <source>
        <strain evidence="1 2">DSM 1651</strain>
    </source>
</reference>
<accession>A0A2U9IFI7</accession>
<keyword evidence="2" id="KW-1185">Reference proteome</keyword>
<gene>
    <name evidence="1" type="ORF">DFR85_09385</name>
</gene>
<sequence>MKLRIDKLPKSDEDLQEIQREIESQHHHNDEPNIEEVLGELYSGIQSMEGRINNIESDSKKCKEEISRIYKILGKMLIALATNDQNEKIKNLKDILNLLE</sequence>
<dbReference type="OrthoDB" id="37140at2157"/>
<dbReference type="RefSeq" id="WP_110270660.1">
    <property type="nucleotide sequence ID" value="NZ_CP029289.2"/>
</dbReference>
<name>A0A2U9IFI7_9CREN</name>
<dbReference type="GeneID" id="36832367"/>
<dbReference type="EMBL" id="CP029289">
    <property type="protein sequence ID" value="AWR94779.1"/>
    <property type="molecule type" value="Genomic_DNA"/>
</dbReference>
<evidence type="ECO:0000313" key="1">
    <source>
        <dbReference type="EMBL" id="AWR94779.1"/>
    </source>
</evidence>
<dbReference type="KEGG" id="abri:DFR85_09385"/>
<dbReference type="AlphaFoldDB" id="A0A2U9IFI7"/>
<organism evidence="1 2">
    <name type="scientific">Acidianus brierleyi</name>
    <dbReference type="NCBI Taxonomy" id="41673"/>
    <lineage>
        <taxon>Archaea</taxon>
        <taxon>Thermoproteota</taxon>
        <taxon>Thermoprotei</taxon>
        <taxon>Sulfolobales</taxon>
        <taxon>Sulfolobaceae</taxon>
        <taxon>Acidianus</taxon>
    </lineage>
</organism>
<proteinExistence type="predicted"/>